<feature type="transmembrane region" description="Helical" evidence="6">
    <location>
        <begin position="271"/>
        <end position="288"/>
    </location>
</feature>
<dbReference type="InterPro" id="IPR037185">
    <property type="entry name" value="EmrE-like"/>
</dbReference>
<feature type="domain" description="EamA" evidence="7">
    <location>
        <begin position="158"/>
        <end position="287"/>
    </location>
</feature>
<dbReference type="Proteomes" id="UP000252357">
    <property type="component" value="Unassembled WGS sequence"/>
</dbReference>
<feature type="transmembrane region" description="Helical" evidence="6">
    <location>
        <begin position="183"/>
        <end position="206"/>
    </location>
</feature>
<keyword evidence="9" id="KW-1185">Reference proteome</keyword>
<gene>
    <name evidence="8" type="ORF">DU000_07340</name>
</gene>
<evidence type="ECO:0000256" key="6">
    <source>
        <dbReference type="SAM" id="Phobius"/>
    </source>
</evidence>
<dbReference type="Pfam" id="PF00892">
    <property type="entry name" value="EamA"/>
    <property type="match status" value="2"/>
</dbReference>
<dbReference type="SUPFAM" id="SSF103481">
    <property type="entry name" value="Multidrug resistance efflux transporter EmrE"/>
    <property type="match status" value="2"/>
</dbReference>
<feature type="transmembrane region" description="Helical" evidence="6">
    <location>
        <begin position="67"/>
        <end position="86"/>
    </location>
</feature>
<dbReference type="RefSeq" id="WP_114402695.1">
    <property type="nucleotide sequence ID" value="NZ_QPGB01000002.1"/>
</dbReference>
<evidence type="ECO:0000256" key="5">
    <source>
        <dbReference type="ARBA" id="ARBA00023136"/>
    </source>
</evidence>
<evidence type="ECO:0000313" key="8">
    <source>
        <dbReference type="EMBL" id="RCS58610.1"/>
    </source>
</evidence>
<comment type="caution">
    <text evidence="8">The sequence shown here is derived from an EMBL/GenBank/DDBJ whole genome shotgun (WGS) entry which is preliminary data.</text>
</comment>
<proteinExistence type="inferred from homology"/>
<comment type="subcellular location">
    <subcellularLocation>
        <location evidence="1">Membrane</location>
        <topology evidence="1">Multi-pass membrane protein</topology>
    </subcellularLocation>
</comment>
<feature type="transmembrane region" description="Helical" evidence="6">
    <location>
        <begin position="92"/>
        <end position="111"/>
    </location>
</feature>
<dbReference type="PANTHER" id="PTHR32322">
    <property type="entry name" value="INNER MEMBRANE TRANSPORTER"/>
    <property type="match status" value="1"/>
</dbReference>
<dbReference type="AlphaFoldDB" id="A0A368L636"/>
<feature type="transmembrane region" description="Helical" evidence="6">
    <location>
        <begin position="218"/>
        <end position="235"/>
    </location>
</feature>
<protein>
    <submittedName>
        <fullName evidence="8">DMT family transporter</fullName>
    </submittedName>
</protein>
<sequence length="289" mass="31056">MAFIEKIDPSIVKAILAILLWASLATLGVQLSHLPPFLLTGLALCLGSLPAVLAYRRWSSWRVSVNTWLVGVGGIFGFHFFLFLALRLAPPIAANLINYLWPLLIVVLAPAILPNCPLSRRHLLAACLGLVGAVIAILANHGIDTISGTPPRWQQAWLGYLLAAGSAITWAVYSLLCKRLPYFSSWAIGGFCLVSGLLALTCHALLEPSVRLTQRDWAYLLVLGLGPMGAAFYLWDAALKQGDPRQIGVLSYATPVLSTLCLILSSGGLPNAWVMLAVSLIVLASLLGR</sequence>
<evidence type="ECO:0000256" key="4">
    <source>
        <dbReference type="ARBA" id="ARBA00022989"/>
    </source>
</evidence>
<keyword evidence="4 6" id="KW-1133">Transmembrane helix</keyword>
<dbReference type="InterPro" id="IPR050638">
    <property type="entry name" value="AA-Vitamin_Transporters"/>
</dbReference>
<name>A0A368L636_9BURK</name>
<evidence type="ECO:0000256" key="1">
    <source>
        <dbReference type="ARBA" id="ARBA00004141"/>
    </source>
</evidence>
<evidence type="ECO:0000256" key="3">
    <source>
        <dbReference type="ARBA" id="ARBA00022692"/>
    </source>
</evidence>
<accession>A0A368L636</accession>
<feature type="transmembrane region" description="Helical" evidence="6">
    <location>
        <begin position="247"/>
        <end position="265"/>
    </location>
</feature>
<keyword evidence="3 6" id="KW-0812">Transmembrane</keyword>
<evidence type="ECO:0000256" key="2">
    <source>
        <dbReference type="ARBA" id="ARBA00007362"/>
    </source>
</evidence>
<feature type="domain" description="EamA" evidence="7">
    <location>
        <begin position="11"/>
        <end position="137"/>
    </location>
</feature>
<dbReference type="EMBL" id="QPGB01000002">
    <property type="protein sequence ID" value="RCS58610.1"/>
    <property type="molecule type" value="Genomic_DNA"/>
</dbReference>
<feature type="transmembrane region" description="Helical" evidence="6">
    <location>
        <begin position="12"/>
        <end position="31"/>
    </location>
</feature>
<reference evidence="8 9" key="1">
    <citation type="journal article" date="2018" name="Int. J. Syst. Evol. Microbiol.">
        <title>Parvibium lacunae gen. nov., sp. nov., a new member of the family Alcaligenaceae isolated from a freshwater pond.</title>
        <authorList>
            <person name="Chen W.M."/>
            <person name="Xie P.B."/>
            <person name="Hsu M.Y."/>
            <person name="Sheu S.Y."/>
        </authorList>
    </citation>
    <scope>NUCLEOTIDE SEQUENCE [LARGE SCALE GENOMIC DNA]</scope>
    <source>
        <strain evidence="8 9">KMB9</strain>
    </source>
</reference>
<dbReference type="GO" id="GO:0016020">
    <property type="term" value="C:membrane"/>
    <property type="evidence" value="ECO:0007669"/>
    <property type="project" value="UniProtKB-SubCell"/>
</dbReference>
<feature type="transmembrane region" description="Helical" evidence="6">
    <location>
        <begin position="123"/>
        <end position="143"/>
    </location>
</feature>
<comment type="similarity">
    <text evidence="2">Belongs to the EamA transporter family.</text>
</comment>
<feature type="transmembrane region" description="Helical" evidence="6">
    <location>
        <begin position="37"/>
        <end position="55"/>
    </location>
</feature>
<evidence type="ECO:0000313" key="9">
    <source>
        <dbReference type="Proteomes" id="UP000252357"/>
    </source>
</evidence>
<dbReference type="InterPro" id="IPR000620">
    <property type="entry name" value="EamA_dom"/>
</dbReference>
<organism evidence="8 9">
    <name type="scientific">Parvibium lacunae</name>
    <dbReference type="NCBI Taxonomy" id="1888893"/>
    <lineage>
        <taxon>Bacteria</taxon>
        <taxon>Pseudomonadati</taxon>
        <taxon>Pseudomonadota</taxon>
        <taxon>Betaproteobacteria</taxon>
        <taxon>Burkholderiales</taxon>
        <taxon>Alcaligenaceae</taxon>
        <taxon>Parvibium</taxon>
    </lineage>
</organism>
<dbReference type="OrthoDB" id="7065924at2"/>
<keyword evidence="5 6" id="KW-0472">Membrane</keyword>
<feature type="transmembrane region" description="Helical" evidence="6">
    <location>
        <begin position="155"/>
        <end position="176"/>
    </location>
</feature>
<dbReference type="PANTHER" id="PTHR32322:SF2">
    <property type="entry name" value="EAMA DOMAIN-CONTAINING PROTEIN"/>
    <property type="match status" value="1"/>
</dbReference>
<evidence type="ECO:0000259" key="7">
    <source>
        <dbReference type="Pfam" id="PF00892"/>
    </source>
</evidence>